<reference evidence="2 3" key="1">
    <citation type="submission" date="2016-09" db="EMBL/GenBank/DDBJ databases">
        <title>Extensive genetic diversity and differential bi-allelic expression allows diatom success in the polar Southern Ocean.</title>
        <authorList>
            <consortium name="DOE Joint Genome Institute"/>
            <person name="Mock T."/>
            <person name="Otillar R.P."/>
            <person name="Strauss J."/>
            <person name="Dupont C."/>
            <person name="Frickenhaus S."/>
            <person name="Maumus F."/>
            <person name="Mcmullan M."/>
            <person name="Sanges R."/>
            <person name="Schmutz J."/>
            <person name="Toseland A."/>
            <person name="Valas R."/>
            <person name="Veluchamy A."/>
            <person name="Ward B.J."/>
            <person name="Allen A."/>
            <person name="Barry K."/>
            <person name="Falciatore A."/>
            <person name="Ferrante M."/>
            <person name="Fortunato A.E."/>
            <person name="Gloeckner G."/>
            <person name="Gruber A."/>
            <person name="Hipkin R."/>
            <person name="Janech M."/>
            <person name="Kroth P."/>
            <person name="Leese F."/>
            <person name="Lindquist E."/>
            <person name="Lyon B.R."/>
            <person name="Martin J."/>
            <person name="Mayer C."/>
            <person name="Parker M."/>
            <person name="Quesneville H."/>
            <person name="Raymond J."/>
            <person name="Uhlig C."/>
            <person name="Valentin K.U."/>
            <person name="Worden A.Z."/>
            <person name="Armbrust E.V."/>
            <person name="Bowler C."/>
            <person name="Green B."/>
            <person name="Moulton V."/>
            <person name="Van Oosterhout C."/>
            <person name="Grigoriev I."/>
        </authorList>
    </citation>
    <scope>NUCLEOTIDE SEQUENCE [LARGE SCALE GENOMIC DNA]</scope>
    <source>
        <strain evidence="2 3">CCMP1102</strain>
    </source>
</reference>
<dbReference type="AlphaFoldDB" id="A0A1E7FX64"/>
<dbReference type="KEGG" id="fcy:FRACYDRAFT_232912"/>
<feature type="compositionally biased region" description="Basic and acidic residues" evidence="1">
    <location>
        <begin position="91"/>
        <end position="104"/>
    </location>
</feature>
<proteinExistence type="predicted"/>
<evidence type="ECO:0000313" key="3">
    <source>
        <dbReference type="Proteomes" id="UP000095751"/>
    </source>
</evidence>
<dbReference type="InParanoid" id="A0A1E7FX64"/>
<organism evidence="2 3">
    <name type="scientific">Fragilariopsis cylindrus CCMP1102</name>
    <dbReference type="NCBI Taxonomy" id="635003"/>
    <lineage>
        <taxon>Eukaryota</taxon>
        <taxon>Sar</taxon>
        <taxon>Stramenopiles</taxon>
        <taxon>Ochrophyta</taxon>
        <taxon>Bacillariophyta</taxon>
        <taxon>Bacillariophyceae</taxon>
        <taxon>Bacillariophycidae</taxon>
        <taxon>Bacillariales</taxon>
        <taxon>Bacillariaceae</taxon>
        <taxon>Fragilariopsis</taxon>
    </lineage>
</organism>
<dbReference type="Proteomes" id="UP000095751">
    <property type="component" value="Unassembled WGS sequence"/>
</dbReference>
<feature type="compositionally biased region" description="Polar residues" evidence="1">
    <location>
        <begin position="348"/>
        <end position="360"/>
    </location>
</feature>
<feature type="region of interest" description="Disordered" evidence="1">
    <location>
        <begin position="1"/>
        <end position="47"/>
    </location>
</feature>
<accession>A0A1E7FX64</accession>
<feature type="compositionally biased region" description="Low complexity" evidence="1">
    <location>
        <begin position="507"/>
        <end position="518"/>
    </location>
</feature>
<evidence type="ECO:0000256" key="1">
    <source>
        <dbReference type="SAM" id="MobiDB-lite"/>
    </source>
</evidence>
<feature type="compositionally biased region" description="Polar residues" evidence="1">
    <location>
        <begin position="167"/>
        <end position="183"/>
    </location>
</feature>
<feature type="region of interest" description="Disordered" evidence="1">
    <location>
        <begin position="78"/>
        <end position="206"/>
    </location>
</feature>
<feature type="region of interest" description="Disordered" evidence="1">
    <location>
        <begin position="686"/>
        <end position="708"/>
    </location>
</feature>
<feature type="compositionally biased region" description="Polar residues" evidence="1">
    <location>
        <begin position="538"/>
        <end position="555"/>
    </location>
</feature>
<keyword evidence="3" id="KW-1185">Reference proteome</keyword>
<name>A0A1E7FX64_9STRA</name>
<feature type="compositionally biased region" description="Basic and acidic residues" evidence="1">
    <location>
        <begin position="119"/>
        <end position="135"/>
    </location>
</feature>
<dbReference type="OrthoDB" id="53634at2759"/>
<sequence length="741" mass="82607">MSSSGRRGPELKKKLQRRNNSLRPADLTKEHNISASNEGEGEKDCVRKTKESLSELRKRIEERKKCLKLKDIQQYIHEYKPSVPLSTNAQPKERKYQQERREDTDPQLAETADDVTPTTERDSREEPNEEDHFQEETLAQTIARNVQKRNINPAPKTRDNHPVKVNGNESQQNVHSCKNSNHYSNHHRHEKSEAKHISGTPTPTHIEVHSKETFDDGSTEVSEITTDVRILSTKGASYAERRMNGRIQKRLARPYLAGPPGHRLEKDVEINVSDLNNLSKTVEKAKTDLQQEISPAAIIPRHGLPYEETDYREEFDDDDEECEDSWGGTITDQPRTAACIQGPPSPKNGANKQPTTTNKASARKLQSLVKEAYSYDGDVFIDATEIRDEDIDGGVPVLTEDGDCCNPIQVDDASIDLSELLADENVVEEDTDAQQRPATKPTDDGIDKILLHRMLMNGNSESQATKPAALRRTLVQEPSTAPDKNKNVVLPANTTDDPILKKESNDIPISGISTTSPSDNHAHNVSKNENCERDDPSPNISEDSPSTNNNPTSIASEFYHSSRGFFKSLTDQVDTQLKNFKQGSLISESNMDGMLGVLDHDIDETEKKLPKDSDDAVILLGDELERSACGIESHQLGKDIRSGADPVEQMLESLRKTYNNCGVDSGMIKENTKAIEEMVASLKVKNRSKNSSKAASSQQPQTEYSADKKTGKYQFTIPVKAYCKASEPQSFVVPVNVYGKE</sequence>
<feature type="compositionally biased region" description="Polar residues" evidence="1">
    <location>
        <begin position="137"/>
        <end position="150"/>
    </location>
</feature>
<evidence type="ECO:0000313" key="2">
    <source>
        <dbReference type="EMBL" id="OEU22752.1"/>
    </source>
</evidence>
<gene>
    <name evidence="2" type="ORF">FRACYDRAFT_232912</name>
</gene>
<feature type="region of interest" description="Disordered" evidence="1">
    <location>
        <begin position="477"/>
        <end position="555"/>
    </location>
</feature>
<dbReference type="EMBL" id="KV784353">
    <property type="protein sequence ID" value="OEU22752.1"/>
    <property type="molecule type" value="Genomic_DNA"/>
</dbReference>
<feature type="region of interest" description="Disordered" evidence="1">
    <location>
        <begin position="327"/>
        <end position="361"/>
    </location>
</feature>
<protein>
    <submittedName>
        <fullName evidence="2">Uncharacterized protein</fullName>
    </submittedName>
</protein>